<dbReference type="KEGG" id="dvl:Dvul_0937"/>
<proteinExistence type="predicted"/>
<dbReference type="HOGENOM" id="CLU_179160_0_0_7"/>
<name>A0A0H3A7E7_NITV4</name>
<evidence type="ECO:0000313" key="1">
    <source>
        <dbReference type="EMBL" id="ABM27958.1"/>
    </source>
</evidence>
<gene>
    <name evidence="1" type="ordered locus">Dvul_0937</name>
</gene>
<dbReference type="AlphaFoldDB" id="A0A0H3A7E7"/>
<protein>
    <submittedName>
        <fullName evidence="1">Uncharacterized protein</fullName>
    </submittedName>
</protein>
<accession>A0A0H3A7E7</accession>
<reference evidence="2" key="1">
    <citation type="journal article" date="2009" name="Environ. Microbiol.">
        <title>Contribution of mobile genetic elements to Desulfovibrio vulgaris genome plasticity.</title>
        <authorList>
            <person name="Walker C.B."/>
            <person name="Stolyar S."/>
            <person name="Chivian D."/>
            <person name="Pinel N."/>
            <person name="Gabster J.A."/>
            <person name="Dehal P.S."/>
            <person name="He Z."/>
            <person name="Yang Z.K."/>
            <person name="Yen H.C."/>
            <person name="Zhou J."/>
            <person name="Wall J.D."/>
            <person name="Hazen T.C."/>
            <person name="Arkin A.P."/>
            <person name="Stahl D.A."/>
        </authorList>
    </citation>
    <scope>NUCLEOTIDE SEQUENCE [LARGE SCALE GENOMIC DNA]</scope>
    <source>
        <strain evidence="2">DP4</strain>
    </source>
</reference>
<dbReference type="Proteomes" id="UP000009173">
    <property type="component" value="Chromosome"/>
</dbReference>
<dbReference type="EMBL" id="CP000527">
    <property type="protein sequence ID" value="ABM27958.1"/>
    <property type="molecule type" value="Genomic_DNA"/>
</dbReference>
<sequence>MWGRAPATTCPRIPEAIRHGGSTAMLPVQAAITCAVIGFSVASEPLHALQGKAIHRHHDTRCDILMIKTPAEALSLARAYSMCYAEGSDMQHARRHHDRIHR</sequence>
<organism evidence="1 2">
    <name type="scientific">Nitratidesulfovibrio vulgaris (strain DP4)</name>
    <name type="common">Desulfovibrio vulgaris</name>
    <dbReference type="NCBI Taxonomy" id="391774"/>
    <lineage>
        <taxon>Bacteria</taxon>
        <taxon>Pseudomonadati</taxon>
        <taxon>Thermodesulfobacteriota</taxon>
        <taxon>Desulfovibrionia</taxon>
        <taxon>Desulfovibrionales</taxon>
        <taxon>Desulfovibrionaceae</taxon>
        <taxon>Nitratidesulfovibrio</taxon>
    </lineage>
</organism>
<evidence type="ECO:0000313" key="2">
    <source>
        <dbReference type="Proteomes" id="UP000009173"/>
    </source>
</evidence>